<dbReference type="Proteomes" id="UP000824263">
    <property type="component" value="Unassembled WGS sequence"/>
</dbReference>
<name>A0A9D1R959_9FIRM</name>
<dbReference type="SUPFAM" id="SSF54106">
    <property type="entry name" value="LysM domain"/>
    <property type="match status" value="1"/>
</dbReference>
<dbReference type="Pfam" id="PF12673">
    <property type="entry name" value="SipL"/>
    <property type="match status" value="3"/>
</dbReference>
<proteinExistence type="predicted"/>
<dbReference type="Gene3D" id="3.10.350.10">
    <property type="entry name" value="LysM domain"/>
    <property type="match status" value="1"/>
</dbReference>
<dbReference type="Pfam" id="PF01476">
    <property type="entry name" value="LysM"/>
    <property type="match status" value="1"/>
</dbReference>
<comment type="caution">
    <text evidence="2">The sequence shown here is derived from an EMBL/GenBank/DDBJ whole genome shotgun (WGS) entry which is preliminary data.</text>
</comment>
<dbReference type="EMBL" id="DXGF01000059">
    <property type="protein sequence ID" value="HIW83327.1"/>
    <property type="molecule type" value="Genomic_DNA"/>
</dbReference>
<dbReference type="InterPro" id="IPR018392">
    <property type="entry name" value="LysM"/>
</dbReference>
<accession>A0A9D1R959</accession>
<organism evidence="2 3">
    <name type="scientific">Candidatus Dorea gallistercoris</name>
    <dbReference type="NCBI Taxonomy" id="2838542"/>
    <lineage>
        <taxon>Bacteria</taxon>
        <taxon>Bacillati</taxon>
        <taxon>Bacillota</taxon>
        <taxon>Clostridia</taxon>
        <taxon>Lachnospirales</taxon>
        <taxon>Lachnospiraceae</taxon>
        <taxon>Dorea</taxon>
    </lineage>
</organism>
<reference evidence="2" key="2">
    <citation type="submission" date="2021-04" db="EMBL/GenBank/DDBJ databases">
        <authorList>
            <person name="Gilroy R."/>
        </authorList>
    </citation>
    <scope>NUCLEOTIDE SEQUENCE</scope>
    <source>
        <strain evidence="2">ChiSxjej1B13-11762</strain>
    </source>
</reference>
<evidence type="ECO:0000313" key="3">
    <source>
        <dbReference type="Proteomes" id="UP000824263"/>
    </source>
</evidence>
<dbReference type="PROSITE" id="PS51782">
    <property type="entry name" value="LYSM"/>
    <property type="match status" value="1"/>
</dbReference>
<sequence>MEYEKKNFQVYRQGRTALDQFYLDEDYNVPDAKSDVKRVILSEGTVQVEEMKLVENYVRVQGKLRFRILYAVDEEIRGMAAMEGELPFEEMVYMEEPPMETLFLKSAQADLTVAAVHSRKLNIHAMIELQISSEGREEMELTADVEAEEGVYKKYGTQQILKLFTVHRDTCRIREEVQIGGMQESIGSLLWTDLGSRKLDTRVGADEILLQGELLLFCFYESPDGKTDWIEQTVPYEGKMECPGVQDSMYHQIYPELKDIHVEGRMDENGEMRLLGVEAVLEARIILYEEEEMELLEDLYSLRQVCALKRQRVTPERLLMQNHSKCKVTERLSLPEIQEDILQICHSGGRIQLERVSPQAEGLYIEGVLHVSFLYVKADDELPFDVWQGMVPFSYLLESNATSPDMNSDLTCGVEQLAVGLLGNGEVEVKAVLAFNSFLRRPVPVENITEIEMEPEDRAEIERRPGIIGYVIREGDELWDLAKRYHTTVEGIREINGMEDSKLEPGEKLLIFKENMSIL</sequence>
<dbReference type="AlphaFoldDB" id="A0A9D1R959"/>
<feature type="domain" description="LysM" evidence="1">
    <location>
        <begin position="468"/>
        <end position="511"/>
    </location>
</feature>
<reference evidence="2" key="1">
    <citation type="journal article" date="2021" name="PeerJ">
        <title>Extensive microbial diversity within the chicken gut microbiome revealed by metagenomics and culture.</title>
        <authorList>
            <person name="Gilroy R."/>
            <person name="Ravi A."/>
            <person name="Getino M."/>
            <person name="Pursley I."/>
            <person name="Horton D.L."/>
            <person name="Alikhan N.F."/>
            <person name="Baker D."/>
            <person name="Gharbi K."/>
            <person name="Hall N."/>
            <person name="Watson M."/>
            <person name="Adriaenssens E.M."/>
            <person name="Foster-Nyarko E."/>
            <person name="Jarju S."/>
            <person name="Secka A."/>
            <person name="Antonio M."/>
            <person name="Oren A."/>
            <person name="Chaudhuri R.R."/>
            <person name="La Ragione R."/>
            <person name="Hildebrand F."/>
            <person name="Pallen M.J."/>
        </authorList>
    </citation>
    <scope>NUCLEOTIDE SEQUENCE</scope>
    <source>
        <strain evidence="2">ChiSxjej1B13-11762</strain>
    </source>
</reference>
<dbReference type="CDD" id="cd00118">
    <property type="entry name" value="LysM"/>
    <property type="match status" value="1"/>
</dbReference>
<dbReference type="InterPro" id="IPR036779">
    <property type="entry name" value="LysM_dom_sf"/>
</dbReference>
<dbReference type="InterPro" id="IPR024300">
    <property type="entry name" value="SipL_SPOCS_dom"/>
</dbReference>
<protein>
    <submittedName>
        <fullName evidence="2">DUF3794 domain-containing protein</fullName>
    </submittedName>
</protein>
<evidence type="ECO:0000313" key="2">
    <source>
        <dbReference type="EMBL" id="HIW83327.1"/>
    </source>
</evidence>
<gene>
    <name evidence="2" type="ORF">H9873_03275</name>
</gene>
<dbReference type="SMART" id="SM00257">
    <property type="entry name" value="LysM"/>
    <property type="match status" value="1"/>
</dbReference>
<evidence type="ECO:0000259" key="1">
    <source>
        <dbReference type="PROSITE" id="PS51782"/>
    </source>
</evidence>